<comment type="caution">
    <text evidence="3">The sequence shown here is derived from an EMBL/GenBank/DDBJ whole genome shotgun (WGS) entry which is preliminary data.</text>
</comment>
<evidence type="ECO:0000313" key="3">
    <source>
        <dbReference type="EMBL" id="CAI3989680.1"/>
    </source>
</evidence>
<reference evidence="4" key="2">
    <citation type="submission" date="2024-04" db="EMBL/GenBank/DDBJ databases">
        <authorList>
            <person name="Chen Y."/>
            <person name="Shah S."/>
            <person name="Dougan E. K."/>
            <person name="Thang M."/>
            <person name="Chan C."/>
        </authorList>
    </citation>
    <scope>NUCLEOTIDE SEQUENCE [LARGE SCALE GENOMIC DNA]</scope>
</reference>
<accession>A0A9P1CDT0</accession>
<dbReference type="EMBL" id="CAMXCT020001394">
    <property type="protein sequence ID" value="CAL1143055.1"/>
    <property type="molecule type" value="Genomic_DNA"/>
</dbReference>
<dbReference type="GO" id="GO:0005509">
    <property type="term" value="F:calcium ion binding"/>
    <property type="evidence" value="ECO:0007669"/>
    <property type="project" value="InterPro"/>
</dbReference>
<dbReference type="InterPro" id="IPR018247">
    <property type="entry name" value="EF_Hand_1_Ca_BS"/>
</dbReference>
<organism evidence="3">
    <name type="scientific">Cladocopium goreaui</name>
    <dbReference type="NCBI Taxonomy" id="2562237"/>
    <lineage>
        <taxon>Eukaryota</taxon>
        <taxon>Sar</taxon>
        <taxon>Alveolata</taxon>
        <taxon>Dinophyceae</taxon>
        <taxon>Suessiales</taxon>
        <taxon>Symbiodiniaceae</taxon>
        <taxon>Cladocopium</taxon>
    </lineage>
</organism>
<evidence type="ECO:0000259" key="2">
    <source>
        <dbReference type="PROSITE" id="PS50222"/>
    </source>
</evidence>
<gene>
    <name evidence="3" type="ORF">C1SCF055_LOCUS16735</name>
</gene>
<dbReference type="AlphaFoldDB" id="A0A9P1CDT0"/>
<dbReference type="PROSITE" id="PS00018">
    <property type="entry name" value="EF_HAND_1"/>
    <property type="match status" value="1"/>
</dbReference>
<feature type="non-terminal residue" evidence="3">
    <location>
        <position position="696"/>
    </location>
</feature>
<dbReference type="EMBL" id="CAMXCT030001394">
    <property type="protein sequence ID" value="CAL4776992.1"/>
    <property type="molecule type" value="Genomic_DNA"/>
</dbReference>
<sequence length="696" mass="77706">VQHLASSAVQWCEQKGGVVEKDDLVNRISSLGSSGKHAKNCERDFHFLLRKLIPMSFYGDDIAAYKGSETGSVTVLGWCSDLGYQNPSLTRYFPIAVYPEYAATEFTYDDIMGHVVARTRDMVDPTMLFDWSDGGYAFMLSSLQGDLKFIVEHYGLHNYRSNLCCSLCGVKKKANDGNLSMTLGDFRENADHASSLPDLSEFHERGSIVFSLGIPLDRVLHDCLHSQLLGTGKTANASAIVYLAEVGYWGAFPRGLYSDSLALVLRQVVTFWVAHCCVEHAARPEATELDRLVATCLHSYASSLKNMDTSGLVLSEEQAESYYQDVIRHLQTYAALNSKSRMARGKQANRTLWLMICKHHHYYHHCKTVRIERINPRISQLLAAEDIVCRVGKIARATHKGNVSLRTLERYLALVNLELAKLDCHDLPILAPALSRLVASIQLDAKMMGRLLREQNRTNATWRDVACKFLKANPKFVRSLEIPSENMHKNTSSKDFQDASSEFQEFKGGKEFSASFMTGYGVLSFGGMEVPDSAKERQERKKVNEADRMILWAEMDADNTGQVTKDEFEEKLDIDFAARKYAKALAAVQSNPLLRSATTMHLGAGSSGGNLSSSLPARIKPNGDVKFQRNVSREAEKEEMYQLMKDTVRHIAEEYYSGDKKNRFSSGTSTSGPRVHFPAAPSQPAPERPVEAQKSS</sequence>
<feature type="domain" description="EF-hand" evidence="2">
    <location>
        <begin position="543"/>
        <end position="578"/>
    </location>
</feature>
<reference evidence="3" key="1">
    <citation type="submission" date="2022-10" db="EMBL/GenBank/DDBJ databases">
        <authorList>
            <person name="Chen Y."/>
            <person name="Dougan E. K."/>
            <person name="Chan C."/>
            <person name="Rhodes N."/>
            <person name="Thang M."/>
        </authorList>
    </citation>
    <scope>NUCLEOTIDE SEQUENCE</scope>
</reference>
<dbReference type="EMBL" id="CAMXCT010001394">
    <property type="protein sequence ID" value="CAI3989680.1"/>
    <property type="molecule type" value="Genomic_DNA"/>
</dbReference>
<evidence type="ECO:0000313" key="4">
    <source>
        <dbReference type="EMBL" id="CAL1143055.1"/>
    </source>
</evidence>
<feature type="region of interest" description="Disordered" evidence="1">
    <location>
        <begin position="655"/>
        <end position="696"/>
    </location>
</feature>
<name>A0A9P1CDT0_9DINO</name>
<dbReference type="InterPro" id="IPR002048">
    <property type="entry name" value="EF_hand_dom"/>
</dbReference>
<dbReference type="Proteomes" id="UP001152797">
    <property type="component" value="Unassembled WGS sequence"/>
</dbReference>
<dbReference type="PROSITE" id="PS50222">
    <property type="entry name" value="EF_HAND_2"/>
    <property type="match status" value="1"/>
</dbReference>
<evidence type="ECO:0000313" key="5">
    <source>
        <dbReference type="Proteomes" id="UP001152797"/>
    </source>
</evidence>
<keyword evidence="5" id="KW-1185">Reference proteome</keyword>
<protein>
    <recommendedName>
        <fullName evidence="2">EF-hand domain-containing protein</fullName>
    </recommendedName>
</protein>
<proteinExistence type="predicted"/>
<evidence type="ECO:0000256" key="1">
    <source>
        <dbReference type="SAM" id="MobiDB-lite"/>
    </source>
</evidence>